<proteinExistence type="predicted"/>
<comment type="caution">
    <text evidence="1">The sequence shown here is derived from an EMBL/GenBank/DDBJ whole genome shotgun (WGS) entry which is preliminary data.</text>
</comment>
<evidence type="ECO:0000313" key="1">
    <source>
        <dbReference type="EMBL" id="CAG8480743.1"/>
    </source>
</evidence>
<protein>
    <submittedName>
        <fullName evidence="1">34912_t:CDS:1</fullName>
    </submittedName>
</protein>
<evidence type="ECO:0000313" key="2">
    <source>
        <dbReference type="Proteomes" id="UP000789920"/>
    </source>
</evidence>
<dbReference type="EMBL" id="CAJVQC010000795">
    <property type="protein sequence ID" value="CAG8480743.1"/>
    <property type="molecule type" value="Genomic_DNA"/>
</dbReference>
<gene>
    <name evidence="1" type="ORF">RPERSI_LOCUS973</name>
</gene>
<dbReference type="Proteomes" id="UP000789920">
    <property type="component" value="Unassembled WGS sequence"/>
</dbReference>
<sequence length="566" mass="66009">MDMVLMLGMELLVILPWNIGKNGKMSHDNLEKSNNDLKNELERLKELSPSIQILQQKVESSEYQLSIMRKLRRQAAELEAENTTLKKEKIEWASYLDQEKDKININSPYKLCKELASRRIEITMLEEKVGRLEEQIKSRDMIISENEYKIIQLNSTYRSMEYKLTNELELSKRTKNLLQKEVEMLTEALKSYDKEEQHLQTNYDEQKIERIQVLETLLTTYKEELEQISAQSHNNQQPEDQSGPSEINPHTVEVLRRNEELQATIYDLKNENVNLKKEVTSLQMQITVLEQKDLKIHSSELIKQNEILQETINDLKNENLSLRKHASSLDQQVFALEKAVGRGEYNQETTRVLELKDNPSSRDYAIRQSTLDALKTENNQLLTKLKELQKMLENNHTTQEETIDDNDSSIINVIPTQSFTNLENENKQLVEQIAEKEKRILRLKEVWKTKAQEYREAVYSLLGYRFDFLENGRVRLTSMYSEQDDQSFIFTSDENDCGTMQLVGGNSEFIKSLDHLIKFWVVERGSIPCFLCSLTMKLFENTTSGPVGRDMDMSMCSTVNQESTTE</sequence>
<keyword evidence="2" id="KW-1185">Reference proteome</keyword>
<name>A0ACA9KLA4_9GLOM</name>
<accession>A0ACA9KLA4</accession>
<reference evidence="1" key="1">
    <citation type="submission" date="2021-06" db="EMBL/GenBank/DDBJ databases">
        <authorList>
            <person name="Kallberg Y."/>
            <person name="Tangrot J."/>
            <person name="Rosling A."/>
        </authorList>
    </citation>
    <scope>NUCLEOTIDE SEQUENCE</scope>
    <source>
        <strain evidence="1">MA461A</strain>
    </source>
</reference>
<organism evidence="1 2">
    <name type="scientific">Racocetra persica</name>
    <dbReference type="NCBI Taxonomy" id="160502"/>
    <lineage>
        <taxon>Eukaryota</taxon>
        <taxon>Fungi</taxon>
        <taxon>Fungi incertae sedis</taxon>
        <taxon>Mucoromycota</taxon>
        <taxon>Glomeromycotina</taxon>
        <taxon>Glomeromycetes</taxon>
        <taxon>Diversisporales</taxon>
        <taxon>Gigasporaceae</taxon>
        <taxon>Racocetra</taxon>
    </lineage>
</organism>